<evidence type="ECO:0000313" key="10">
    <source>
        <dbReference type="EMBL" id="KAG7513606.1"/>
    </source>
</evidence>
<feature type="coiled-coil region" evidence="7">
    <location>
        <begin position="316"/>
        <end position="350"/>
    </location>
</feature>
<evidence type="ECO:0000256" key="4">
    <source>
        <dbReference type="ARBA" id="ARBA00023125"/>
    </source>
</evidence>
<dbReference type="Pfam" id="PF00170">
    <property type="entry name" value="bZIP_1"/>
    <property type="match status" value="1"/>
</dbReference>
<dbReference type="PANTHER" id="PTHR46164:SF1">
    <property type="entry name" value="CYCLIC AMP-DEPENDENT TRANSCRIPTION FACTOR ATF-6 ALPHA"/>
    <property type="match status" value="1"/>
</dbReference>
<dbReference type="AlphaFoldDB" id="A0AAV6S8D2"/>
<dbReference type="GO" id="GO:0000978">
    <property type="term" value="F:RNA polymerase II cis-regulatory region sequence-specific DNA binding"/>
    <property type="evidence" value="ECO:0007669"/>
    <property type="project" value="TreeGrafter"/>
</dbReference>
<dbReference type="GO" id="GO:0005634">
    <property type="term" value="C:nucleus"/>
    <property type="evidence" value="ECO:0007669"/>
    <property type="project" value="TreeGrafter"/>
</dbReference>
<accession>A0AAV6S8D2</accession>
<comment type="subcellular location">
    <subcellularLocation>
        <location evidence="1">Membrane</location>
        <topology evidence="1">Single-pass membrane protein</topology>
    </subcellularLocation>
</comment>
<keyword evidence="7" id="KW-0175">Coiled coil</keyword>
<keyword evidence="3" id="KW-0805">Transcription regulation</keyword>
<dbReference type="EMBL" id="JAGKHQ010000006">
    <property type="protein sequence ID" value="KAG7513606.1"/>
    <property type="molecule type" value="Genomic_DNA"/>
</dbReference>
<sequence>MNSNLEKQQQYPEMNNETGSISIDQGGEWDVSLFDELDNLGDADELFQALYSTGYASEGPHLDFDIDIPPWNIMDTSSICTGTTLHDDGEVSVGSQSPAHTLSSVPSPSSVEVLSPYSLHDEALSPQSQHSPVSVCSESSGFSEISSPTKTGQKRTNQTTRAKPTQAVKRPIQTGPKVSIQPKPLITAVPLASAAAPLQAKTIIIQPLQTTLLPVVKPAPINIQPAPPPGRAIVLSQPSQVLQIQTPQAITSNVVTMSTLSHDRPVPVPVAAPPLVSVTLRTSSSDDDSKLSQRQQRMIKNRESASLSRKKKKEYLLSLEARLKLALSENEALKCENGNLKRQLEGLLCESTILKATAPKRRAVCLMAVLVFIVLNVGPTSLFQGGPGSKLEVVSTQHSGRHLLGFSPEANTEVVMGPEPLDSSPSKMVDSSEDKALMVVKDPIFLRPPPPCQPPVNRTKCIELAHELRGWVHRHEVQQTKSRRMSNNNHKPTRTILKTENKEAAQIVTVQYTETTQEKNPGNELQVYYAPHNTYTDFFDELNRRGDTFYVVSFRRDHLLLPATSHNKGSPPKMSLVLPAMNINESVIRDKDFQVMMQIDCEVTDTRILHIRSSSIPPLFRVNHTDVFYQHSPTNSQATPPVGVLMGSA</sequence>
<evidence type="ECO:0000256" key="7">
    <source>
        <dbReference type="SAM" id="Coils"/>
    </source>
</evidence>
<organism evidence="10 11">
    <name type="scientific">Solea senegalensis</name>
    <name type="common">Senegalese sole</name>
    <dbReference type="NCBI Taxonomy" id="28829"/>
    <lineage>
        <taxon>Eukaryota</taxon>
        <taxon>Metazoa</taxon>
        <taxon>Chordata</taxon>
        <taxon>Craniata</taxon>
        <taxon>Vertebrata</taxon>
        <taxon>Euteleostomi</taxon>
        <taxon>Actinopterygii</taxon>
        <taxon>Neopterygii</taxon>
        <taxon>Teleostei</taxon>
        <taxon>Neoteleostei</taxon>
        <taxon>Acanthomorphata</taxon>
        <taxon>Carangaria</taxon>
        <taxon>Pleuronectiformes</taxon>
        <taxon>Pleuronectoidei</taxon>
        <taxon>Soleidae</taxon>
        <taxon>Solea</taxon>
    </lineage>
</organism>
<evidence type="ECO:0000256" key="8">
    <source>
        <dbReference type="SAM" id="MobiDB-lite"/>
    </source>
</evidence>
<feature type="region of interest" description="Disordered" evidence="8">
    <location>
        <begin position="280"/>
        <end position="306"/>
    </location>
</feature>
<feature type="region of interest" description="Disordered" evidence="8">
    <location>
        <begin position="85"/>
        <end position="169"/>
    </location>
</feature>
<evidence type="ECO:0000256" key="1">
    <source>
        <dbReference type="ARBA" id="ARBA00004167"/>
    </source>
</evidence>
<proteinExistence type="inferred from homology"/>
<reference evidence="10 11" key="1">
    <citation type="journal article" date="2021" name="Sci. Rep.">
        <title>Chromosome anchoring in Senegalese sole (Solea senegalensis) reveals sex-associated markers and genome rearrangements in flatfish.</title>
        <authorList>
            <person name="Guerrero-Cozar I."/>
            <person name="Gomez-Garrido J."/>
            <person name="Berbel C."/>
            <person name="Martinez-Blanch J.F."/>
            <person name="Alioto T."/>
            <person name="Claros M.G."/>
            <person name="Gagnaire P.A."/>
            <person name="Manchado M."/>
        </authorList>
    </citation>
    <scope>NUCLEOTIDE SEQUENCE [LARGE SCALE GENOMIC DNA]</scope>
    <source>
        <strain evidence="10">Sse05_10M</strain>
    </source>
</reference>
<dbReference type="PANTHER" id="PTHR46164">
    <property type="entry name" value="ATF6, ISOFORM C"/>
    <property type="match status" value="1"/>
</dbReference>
<protein>
    <submittedName>
        <fullName evidence="10">Cyclic AMP-dependent transcription factor ATF-6 alpha</fullName>
    </submittedName>
</protein>
<dbReference type="PROSITE" id="PS50217">
    <property type="entry name" value="BZIP"/>
    <property type="match status" value="1"/>
</dbReference>
<feature type="compositionally biased region" description="Polar residues" evidence="8">
    <location>
        <begin position="148"/>
        <end position="163"/>
    </location>
</feature>
<keyword evidence="11" id="KW-1185">Reference proteome</keyword>
<feature type="domain" description="BZIP" evidence="9">
    <location>
        <begin position="291"/>
        <end position="347"/>
    </location>
</feature>
<gene>
    <name evidence="10" type="ORF">JOB18_012391</name>
</gene>
<evidence type="ECO:0000256" key="6">
    <source>
        <dbReference type="ARBA" id="ARBA00023242"/>
    </source>
</evidence>
<dbReference type="InterPro" id="IPR004827">
    <property type="entry name" value="bZIP"/>
</dbReference>
<evidence type="ECO:0000313" key="11">
    <source>
        <dbReference type="Proteomes" id="UP000693946"/>
    </source>
</evidence>
<keyword evidence="6" id="KW-0539">Nucleus</keyword>
<dbReference type="Proteomes" id="UP000693946">
    <property type="component" value="Linkage Group LG14"/>
</dbReference>
<comment type="similarity">
    <text evidence="2">Belongs to the bZIP family. ATF subfamily.</text>
</comment>
<dbReference type="InterPro" id="IPR051882">
    <property type="entry name" value="ATF_bZIP_TF"/>
</dbReference>
<dbReference type="GO" id="GO:0016020">
    <property type="term" value="C:membrane"/>
    <property type="evidence" value="ECO:0007669"/>
    <property type="project" value="UniProtKB-SubCell"/>
</dbReference>
<feature type="region of interest" description="Disordered" evidence="8">
    <location>
        <begin position="1"/>
        <end position="22"/>
    </location>
</feature>
<keyword evidence="4" id="KW-0238">DNA-binding</keyword>
<feature type="compositionally biased region" description="Low complexity" evidence="8">
    <location>
        <begin position="128"/>
        <end position="147"/>
    </location>
</feature>
<evidence type="ECO:0000256" key="5">
    <source>
        <dbReference type="ARBA" id="ARBA00023163"/>
    </source>
</evidence>
<evidence type="ECO:0000259" key="9">
    <source>
        <dbReference type="PROSITE" id="PS50217"/>
    </source>
</evidence>
<dbReference type="CDD" id="cd14700">
    <property type="entry name" value="bZIP_ATF6"/>
    <property type="match status" value="1"/>
</dbReference>
<keyword evidence="5" id="KW-0804">Transcription</keyword>
<dbReference type="GO" id="GO:0030968">
    <property type="term" value="P:endoplasmic reticulum unfolded protein response"/>
    <property type="evidence" value="ECO:0007669"/>
    <property type="project" value="TreeGrafter"/>
</dbReference>
<comment type="caution">
    <text evidence="10">The sequence shown here is derived from an EMBL/GenBank/DDBJ whole genome shotgun (WGS) entry which is preliminary data.</text>
</comment>
<name>A0AAV6S8D2_SOLSE</name>
<evidence type="ECO:0000256" key="2">
    <source>
        <dbReference type="ARBA" id="ARBA00009050"/>
    </source>
</evidence>
<dbReference type="GO" id="GO:0000981">
    <property type="term" value="F:DNA-binding transcription factor activity, RNA polymerase II-specific"/>
    <property type="evidence" value="ECO:0007669"/>
    <property type="project" value="TreeGrafter"/>
</dbReference>
<evidence type="ECO:0000256" key="3">
    <source>
        <dbReference type="ARBA" id="ARBA00023015"/>
    </source>
</evidence>
<dbReference type="SMART" id="SM00338">
    <property type="entry name" value="BRLZ"/>
    <property type="match status" value="1"/>
</dbReference>
<feature type="compositionally biased region" description="Low complexity" evidence="8">
    <location>
        <begin position="102"/>
        <end position="118"/>
    </location>
</feature>